<comment type="caution">
    <text evidence="2">The sequence shown here is derived from an EMBL/GenBank/DDBJ whole genome shotgun (WGS) entry which is preliminary data.</text>
</comment>
<feature type="transmembrane region" description="Helical" evidence="1">
    <location>
        <begin position="61"/>
        <end position="79"/>
    </location>
</feature>
<keyword evidence="1" id="KW-0812">Transmembrane</keyword>
<evidence type="ECO:0000313" key="3">
    <source>
        <dbReference type="Proteomes" id="UP000054230"/>
    </source>
</evidence>
<keyword evidence="1" id="KW-1133">Transmembrane helix</keyword>
<sequence>MVKKRKEVMEEKAWQEVLERLARIETKLDNYESIREKAEQANLIALNNADDIKEIKANNKWAWGYMIGLGISIVIYFLTKF</sequence>
<organism evidence="2 3">
    <name type="scientific">Lactococcus lactis subsp. lactis</name>
    <name type="common">Streptococcus lactis</name>
    <dbReference type="NCBI Taxonomy" id="1360"/>
    <lineage>
        <taxon>Bacteria</taxon>
        <taxon>Bacillati</taxon>
        <taxon>Bacillota</taxon>
        <taxon>Bacilli</taxon>
        <taxon>Lactobacillales</taxon>
        <taxon>Streptococcaceae</taxon>
        <taxon>Lactococcus</taxon>
    </lineage>
</organism>
<protein>
    <submittedName>
        <fullName evidence="2">Phage holin</fullName>
    </submittedName>
</protein>
<evidence type="ECO:0000256" key="1">
    <source>
        <dbReference type="SAM" id="Phobius"/>
    </source>
</evidence>
<dbReference type="InterPro" id="IPR019715">
    <property type="entry name" value="Haemolysin_XhlA"/>
</dbReference>
<dbReference type="PATRIC" id="fig|1360.106.peg.1000"/>
<dbReference type="AlphaFoldDB" id="A0A0V8D9M3"/>
<evidence type="ECO:0000313" key="2">
    <source>
        <dbReference type="EMBL" id="KSU10079.1"/>
    </source>
</evidence>
<keyword evidence="1" id="KW-0472">Membrane</keyword>
<dbReference type="Proteomes" id="UP000054230">
    <property type="component" value="Unassembled WGS sequence"/>
</dbReference>
<name>A0A0V8D9M3_LACLL</name>
<dbReference type="Pfam" id="PF10779">
    <property type="entry name" value="XhlA"/>
    <property type="match status" value="1"/>
</dbReference>
<reference evidence="3" key="1">
    <citation type="submission" date="2015-10" db="EMBL/GenBank/DDBJ databases">
        <title>Draft Genome Sequences of 11 Lactococcus lactis subspecies cremoris strains.</title>
        <authorList>
            <person name="Wels M."/>
            <person name="Backus L."/>
            <person name="Boekhorst J."/>
            <person name="Dijkstra A."/>
            <person name="Beerthuizen M."/>
            <person name="Kelly W."/>
            <person name="Siezen R."/>
            <person name="Bachmann H."/>
            <person name="Van Hijum S."/>
        </authorList>
    </citation>
    <scope>NUCLEOTIDE SEQUENCE [LARGE SCALE GENOMIC DNA]</scope>
    <source>
        <strain evidence="3">LMG8520</strain>
    </source>
</reference>
<accession>A0A0V8D9M3</accession>
<dbReference type="EMBL" id="LKLP01000061">
    <property type="protein sequence ID" value="KSU10079.1"/>
    <property type="molecule type" value="Genomic_DNA"/>
</dbReference>
<proteinExistence type="predicted"/>
<gene>
    <name evidence="2" type="ORF">LMG8520_1191</name>
</gene>